<keyword evidence="1" id="KW-0378">Hydrolase</keyword>
<keyword evidence="1" id="KW-0255">Endonuclease</keyword>
<reference evidence="1" key="1">
    <citation type="submission" date="2023-07" db="EMBL/GenBank/DDBJ databases">
        <title>Two novel species in the genus Flavivirga.</title>
        <authorList>
            <person name="Kwon K."/>
        </authorList>
    </citation>
    <scope>NUCLEOTIDE SEQUENCE</scope>
    <source>
        <strain evidence="1">KACC 14158</strain>
    </source>
</reference>
<name>A0ABT8WSV9_9FLAO</name>
<organism evidence="1 3">
    <name type="scientific">Flavivirga jejuensis</name>
    <dbReference type="NCBI Taxonomy" id="870487"/>
    <lineage>
        <taxon>Bacteria</taxon>
        <taxon>Pseudomonadati</taxon>
        <taxon>Bacteroidota</taxon>
        <taxon>Flavobacteriia</taxon>
        <taxon>Flavobacteriales</taxon>
        <taxon>Flavobacteriaceae</taxon>
        <taxon>Flavivirga</taxon>
    </lineage>
</organism>
<keyword evidence="3" id="KW-1185">Reference proteome</keyword>
<dbReference type="SUPFAM" id="SSF56219">
    <property type="entry name" value="DNase I-like"/>
    <property type="match status" value="1"/>
</dbReference>
<dbReference type="PANTHER" id="PTHR11371:SF31">
    <property type="entry name" value="EXTRACELLULAR NUCLEASE"/>
    <property type="match status" value="1"/>
</dbReference>
<gene>
    <name evidence="1" type="ORF">Q4Q40_18800</name>
    <name evidence="2" type="ORF">Q4Q40_18810</name>
</gene>
<protein>
    <submittedName>
        <fullName evidence="1">Endonuclease/exonuclease/phosphatase family protein</fullName>
    </submittedName>
</protein>
<evidence type="ECO:0000313" key="1">
    <source>
        <dbReference type="EMBL" id="MDO5976253.1"/>
    </source>
</evidence>
<dbReference type="Proteomes" id="UP001176806">
    <property type="component" value="Unassembled WGS sequence"/>
</dbReference>
<dbReference type="CDD" id="cd10283">
    <property type="entry name" value="MnuA_DNase1-like"/>
    <property type="match status" value="1"/>
</dbReference>
<comment type="caution">
    <text evidence="1">The sequence shown here is derived from an EMBL/GenBank/DDBJ whole genome shotgun (WGS) entry which is preliminary data.</text>
</comment>
<sequence length="312" mass="36592">MPAFPKPKFVYQFDLQEQIGLLESHKKKRLIPNKSDEELLIASWNIANLGLQKRWQQHAQLISEIISWFDIIAIQEVNYNLQGLRQLESELPSHYDLIFSDKAGNNERFAFAYDSRKTKLMELVGEVAVPPKDHRYIKLPNVQKKFNGFDRNPYLTSFQWRNTNLVLINVHSFFGSNSKADMERRALETYAISRYADLNGKSKWAFSKNIIALGDFNLPIVEKGDLIYQALMKRGLELPKHSSKVYSNITNDKMYDQISFLPSIKKKIKANGIFDFDNSLFPDLWIESKSKFKSYMKYYISDHRPIWMQLKF</sequence>
<accession>A0ABT8WSV9</accession>
<dbReference type="InterPro" id="IPR036691">
    <property type="entry name" value="Endo/exonu/phosph_ase_sf"/>
</dbReference>
<dbReference type="PANTHER" id="PTHR11371">
    <property type="entry name" value="DEOXYRIBONUCLEASE"/>
    <property type="match status" value="1"/>
</dbReference>
<dbReference type="EMBL" id="JAUOEL010000007">
    <property type="protein sequence ID" value="MDO5976253.1"/>
    <property type="molecule type" value="Genomic_DNA"/>
</dbReference>
<dbReference type="RefSeq" id="WP_303303531.1">
    <property type="nucleotide sequence ID" value="NZ_BAABDA010000028.1"/>
</dbReference>
<dbReference type="Gene3D" id="3.60.10.10">
    <property type="entry name" value="Endonuclease/exonuclease/phosphatase"/>
    <property type="match status" value="1"/>
</dbReference>
<evidence type="ECO:0000313" key="2">
    <source>
        <dbReference type="EMBL" id="MDO5976255.1"/>
    </source>
</evidence>
<proteinExistence type="predicted"/>
<evidence type="ECO:0000313" key="3">
    <source>
        <dbReference type="Proteomes" id="UP001176806"/>
    </source>
</evidence>
<dbReference type="EMBL" id="JAUOEL010000007">
    <property type="protein sequence ID" value="MDO5976255.1"/>
    <property type="molecule type" value="Genomic_DNA"/>
</dbReference>
<keyword evidence="1" id="KW-0540">Nuclease</keyword>
<dbReference type="GO" id="GO:0004519">
    <property type="term" value="F:endonuclease activity"/>
    <property type="evidence" value="ECO:0007669"/>
    <property type="project" value="UniProtKB-KW"/>
</dbReference>